<feature type="compositionally biased region" description="Basic residues" evidence="1">
    <location>
        <begin position="81"/>
        <end position="97"/>
    </location>
</feature>
<proteinExistence type="predicted"/>
<feature type="compositionally biased region" description="Basic and acidic residues" evidence="1">
    <location>
        <begin position="98"/>
        <end position="110"/>
    </location>
</feature>
<reference evidence="2 3" key="1">
    <citation type="journal article" date="2022" name="bioRxiv">
        <title>Genomics of Preaxostyla Flagellates Illuminates Evolutionary Transitions and the Path Towards Mitochondrial Loss.</title>
        <authorList>
            <person name="Novak L.V.F."/>
            <person name="Treitli S.C."/>
            <person name="Pyrih J."/>
            <person name="Halakuc P."/>
            <person name="Pipaliya S.V."/>
            <person name="Vacek V."/>
            <person name="Brzon O."/>
            <person name="Soukal P."/>
            <person name="Eme L."/>
            <person name="Dacks J.B."/>
            <person name="Karnkowska A."/>
            <person name="Elias M."/>
            <person name="Hampl V."/>
        </authorList>
    </citation>
    <scope>NUCLEOTIDE SEQUENCE [LARGE SCALE GENOMIC DNA]</scope>
    <source>
        <strain evidence="2">NAU3</strain>
        <tissue evidence="2">Gut</tissue>
    </source>
</reference>
<evidence type="ECO:0000313" key="3">
    <source>
        <dbReference type="Proteomes" id="UP001281761"/>
    </source>
</evidence>
<name>A0ABQ9WR82_9EUKA</name>
<comment type="caution">
    <text evidence="2">The sequence shown here is derived from an EMBL/GenBank/DDBJ whole genome shotgun (WGS) entry which is preliminary data.</text>
</comment>
<evidence type="ECO:0000313" key="2">
    <source>
        <dbReference type="EMBL" id="KAK2940540.1"/>
    </source>
</evidence>
<accession>A0ABQ9WR82</accession>
<feature type="compositionally biased region" description="Basic and acidic residues" evidence="1">
    <location>
        <begin position="35"/>
        <end position="45"/>
    </location>
</feature>
<feature type="compositionally biased region" description="Acidic residues" evidence="1">
    <location>
        <begin position="46"/>
        <end position="71"/>
    </location>
</feature>
<sequence length="152" mass="17525">MLKNAIDLDEDTAQQTTPEEAKVAPEDWEEAIVEGDQKEDGKDEQKQDEDEPPPIPDEEEAPLQDEDEVPIPDEGAYQFQTRKKLPFQRTMRLHQQRRRGEREDKPPHTPDEEEDGMDGEEKWRGMDGDWPVKLCPVEVGLSSPMSSLLFVR</sequence>
<evidence type="ECO:0000256" key="1">
    <source>
        <dbReference type="SAM" id="MobiDB-lite"/>
    </source>
</evidence>
<keyword evidence="3" id="KW-1185">Reference proteome</keyword>
<gene>
    <name evidence="2" type="ORF">BLNAU_24555</name>
</gene>
<feature type="region of interest" description="Disordered" evidence="1">
    <location>
        <begin position="1"/>
        <end position="125"/>
    </location>
</feature>
<protein>
    <submittedName>
        <fullName evidence="2">Uncharacterized protein</fullName>
    </submittedName>
</protein>
<organism evidence="2 3">
    <name type="scientific">Blattamonas nauphoetae</name>
    <dbReference type="NCBI Taxonomy" id="2049346"/>
    <lineage>
        <taxon>Eukaryota</taxon>
        <taxon>Metamonada</taxon>
        <taxon>Preaxostyla</taxon>
        <taxon>Oxymonadida</taxon>
        <taxon>Blattamonas</taxon>
    </lineage>
</organism>
<dbReference type="EMBL" id="JARBJD010000657">
    <property type="protein sequence ID" value="KAK2940540.1"/>
    <property type="molecule type" value="Genomic_DNA"/>
</dbReference>
<dbReference type="Proteomes" id="UP001281761">
    <property type="component" value="Unassembled WGS sequence"/>
</dbReference>